<dbReference type="EMBL" id="ASPP01021957">
    <property type="protein sequence ID" value="ETO11852.1"/>
    <property type="molecule type" value="Genomic_DNA"/>
</dbReference>
<dbReference type="OrthoDB" id="73111at2759"/>
<evidence type="ECO:0000313" key="1">
    <source>
        <dbReference type="EMBL" id="ETO11852.1"/>
    </source>
</evidence>
<reference evidence="1 2" key="1">
    <citation type="journal article" date="2013" name="Curr. Biol.">
        <title>The Genome of the Foraminiferan Reticulomyxa filosa.</title>
        <authorList>
            <person name="Glockner G."/>
            <person name="Hulsmann N."/>
            <person name="Schleicher M."/>
            <person name="Noegel A.A."/>
            <person name="Eichinger L."/>
            <person name="Gallinger C."/>
            <person name="Pawlowski J."/>
            <person name="Sierra R."/>
            <person name="Euteneuer U."/>
            <person name="Pillet L."/>
            <person name="Moustafa A."/>
            <person name="Platzer M."/>
            <person name="Groth M."/>
            <person name="Szafranski K."/>
            <person name="Schliwa M."/>
        </authorList>
    </citation>
    <scope>NUCLEOTIDE SEQUENCE [LARGE SCALE GENOMIC DNA]</scope>
</reference>
<proteinExistence type="predicted"/>
<evidence type="ECO:0000313" key="2">
    <source>
        <dbReference type="Proteomes" id="UP000023152"/>
    </source>
</evidence>
<organism evidence="1 2">
    <name type="scientific">Reticulomyxa filosa</name>
    <dbReference type="NCBI Taxonomy" id="46433"/>
    <lineage>
        <taxon>Eukaryota</taxon>
        <taxon>Sar</taxon>
        <taxon>Rhizaria</taxon>
        <taxon>Retaria</taxon>
        <taxon>Foraminifera</taxon>
        <taxon>Monothalamids</taxon>
        <taxon>Reticulomyxidae</taxon>
        <taxon>Reticulomyxa</taxon>
    </lineage>
</organism>
<dbReference type="AlphaFoldDB" id="X6MEL1"/>
<name>X6MEL1_RETFI</name>
<accession>X6MEL1</accession>
<dbReference type="Proteomes" id="UP000023152">
    <property type="component" value="Unassembled WGS sequence"/>
</dbReference>
<comment type="caution">
    <text evidence="1">The sequence shown here is derived from an EMBL/GenBank/DDBJ whole genome shotgun (WGS) entry which is preliminary data.</text>
</comment>
<protein>
    <submittedName>
        <fullName evidence="1">Uncharacterized protein</fullName>
    </submittedName>
</protein>
<keyword evidence="2" id="KW-1185">Reference proteome</keyword>
<gene>
    <name evidence="1" type="ORF">RFI_25525</name>
</gene>
<sequence>MNVTWEDNARNKDSASGYVFFLKKKRRRKKFPCISDMTLQVNKELMPVIREPNYSDKTWDMSMDKMVIVVGNEKKDQSLKSIPLKEYLESFDQYMSKPPANTKLNLLRKGDNKEDKDTHVIMSSQACFLPVEASAETKFNVALYNYQSRSENPAILVIVSTSKGSSAQIIEGFFTI</sequence>